<evidence type="ECO:0000313" key="2">
    <source>
        <dbReference type="EMBL" id="QDU99175.1"/>
    </source>
</evidence>
<organism evidence="2 3">
    <name type="scientific">Lignipirellula cremea</name>
    <dbReference type="NCBI Taxonomy" id="2528010"/>
    <lineage>
        <taxon>Bacteria</taxon>
        <taxon>Pseudomonadati</taxon>
        <taxon>Planctomycetota</taxon>
        <taxon>Planctomycetia</taxon>
        <taxon>Pirellulales</taxon>
        <taxon>Pirellulaceae</taxon>
        <taxon>Lignipirellula</taxon>
    </lineage>
</organism>
<feature type="signal peptide" evidence="1">
    <location>
        <begin position="1"/>
        <end position="20"/>
    </location>
</feature>
<dbReference type="OrthoDB" id="289227at2"/>
<dbReference type="KEGG" id="lcre:Pla8534_70880"/>
<keyword evidence="3" id="KW-1185">Reference proteome</keyword>
<accession>A0A518E501</accession>
<dbReference type="NCBIfam" id="TIGR03067">
    <property type="entry name" value="Planc_TIGR03067"/>
    <property type="match status" value="1"/>
</dbReference>
<dbReference type="AlphaFoldDB" id="A0A518E501"/>
<dbReference type="InterPro" id="IPR017504">
    <property type="entry name" value="CHP03067_Planctomycetes"/>
</dbReference>
<feature type="chain" id="PRO_5022044118" description="TIGR03067 domain-containing protein" evidence="1">
    <location>
        <begin position="21"/>
        <end position="145"/>
    </location>
</feature>
<proteinExistence type="predicted"/>
<evidence type="ECO:0008006" key="4">
    <source>
        <dbReference type="Google" id="ProtNLM"/>
    </source>
</evidence>
<reference evidence="2 3" key="1">
    <citation type="submission" date="2019-02" db="EMBL/GenBank/DDBJ databases">
        <title>Deep-cultivation of Planctomycetes and their phenomic and genomic characterization uncovers novel biology.</title>
        <authorList>
            <person name="Wiegand S."/>
            <person name="Jogler M."/>
            <person name="Boedeker C."/>
            <person name="Pinto D."/>
            <person name="Vollmers J."/>
            <person name="Rivas-Marin E."/>
            <person name="Kohn T."/>
            <person name="Peeters S.H."/>
            <person name="Heuer A."/>
            <person name="Rast P."/>
            <person name="Oberbeckmann S."/>
            <person name="Bunk B."/>
            <person name="Jeske O."/>
            <person name="Meyerdierks A."/>
            <person name="Storesund J.E."/>
            <person name="Kallscheuer N."/>
            <person name="Luecker S."/>
            <person name="Lage O.M."/>
            <person name="Pohl T."/>
            <person name="Merkel B.J."/>
            <person name="Hornburger P."/>
            <person name="Mueller R.-W."/>
            <person name="Bruemmer F."/>
            <person name="Labrenz M."/>
            <person name="Spormann A.M."/>
            <person name="Op den Camp H."/>
            <person name="Overmann J."/>
            <person name="Amann R."/>
            <person name="Jetten M.S.M."/>
            <person name="Mascher T."/>
            <person name="Medema M.H."/>
            <person name="Devos D.P."/>
            <person name="Kaster A.-K."/>
            <person name="Ovreas L."/>
            <person name="Rohde M."/>
            <person name="Galperin M.Y."/>
            <person name="Jogler C."/>
        </authorList>
    </citation>
    <scope>NUCLEOTIDE SEQUENCE [LARGE SCALE GENOMIC DNA]</scope>
    <source>
        <strain evidence="2 3">Pla85_3_4</strain>
    </source>
</reference>
<sequence precursor="true">MYRRLPCFLLLALIAVGAHAAQADDQQAIQGTWQPKSATISGQVLEPETVQSLRLTFEGNQYHVVAQGRNDKGQFTLKTETTPAQIDIVEQEGPSKGKTTLGLYSLADDELTICFGLEQERPLDLTSEEGSNRLLIVYERVKQNP</sequence>
<dbReference type="RefSeq" id="WP_145058991.1">
    <property type="nucleotide sequence ID" value="NZ_CP036433.1"/>
</dbReference>
<evidence type="ECO:0000256" key="1">
    <source>
        <dbReference type="SAM" id="SignalP"/>
    </source>
</evidence>
<name>A0A518E501_9BACT</name>
<dbReference type="Proteomes" id="UP000317648">
    <property type="component" value="Chromosome"/>
</dbReference>
<evidence type="ECO:0000313" key="3">
    <source>
        <dbReference type="Proteomes" id="UP000317648"/>
    </source>
</evidence>
<protein>
    <recommendedName>
        <fullName evidence="4">TIGR03067 domain-containing protein</fullName>
    </recommendedName>
</protein>
<keyword evidence="1" id="KW-0732">Signal</keyword>
<dbReference type="EMBL" id="CP036433">
    <property type="protein sequence ID" value="QDU99175.1"/>
    <property type="molecule type" value="Genomic_DNA"/>
</dbReference>
<gene>
    <name evidence="2" type="ORF">Pla8534_70880</name>
</gene>